<dbReference type="Gramene" id="OIT08615">
    <property type="protein sequence ID" value="OIT08615"/>
    <property type="gene ID" value="A4A49_15431"/>
</dbReference>
<dbReference type="AlphaFoldDB" id="A0A1J6JG28"/>
<evidence type="ECO:0000313" key="3">
    <source>
        <dbReference type="EMBL" id="OIT08615.1"/>
    </source>
</evidence>
<dbReference type="PROSITE" id="PS51897">
    <property type="entry name" value="ANNEXIN_2"/>
    <property type="match status" value="3"/>
</dbReference>
<dbReference type="GeneID" id="109230982"/>
<evidence type="ECO:0000313" key="4">
    <source>
        <dbReference type="Proteomes" id="UP000187609"/>
    </source>
</evidence>
<dbReference type="Gene3D" id="1.10.220.10">
    <property type="entry name" value="Annexin"/>
    <property type="match status" value="3"/>
</dbReference>
<dbReference type="GO" id="GO:0009408">
    <property type="term" value="P:response to heat"/>
    <property type="evidence" value="ECO:0007669"/>
    <property type="project" value="TreeGrafter"/>
</dbReference>
<dbReference type="SUPFAM" id="SSF47874">
    <property type="entry name" value="Annexin"/>
    <property type="match status" value="1"/>
</dbReference>
<dbReference type="InterPro" id="IPR001464">
    <property type="entry name" value="Annexin"/>
</dbReference>
<name>A0A1J6JG28_NICAT</name>
<accession>A0A1J6JG28</accession>
<dbReference type="PANTHER" id="PTHR10502:SF190">
    <property type="entry name" value="OS09G0453300 PROTEIN"/>
    <property type="match status" value="1"/>
</dbReference>
<dbReference type="InterPro" id="IPR018502">
    <property type="entry name" value="Annexin_repeat"/>
</dbReference>
<dbReference type="SMART" id="SM00335">
    <property type="entry name" value="ANX"/>
    <property type="match status" value="3"/>
</dbReference>
<dbReference type="GO" id="GO:0009409">
    <property type="term" value="P:response to cold"/>
    <property type="evidence" value="ECO:0007669"/>
    <property type="project" value="TreeGrafter"/>
</dbReference>
<proteinExistence type="predicted"/>
<dbReference type="GO" id="GO:0005737">
    <property type="term" value="C:cytoplasm"/>
    <property type="evidence" value="ECO:0007669"/>
    <property type="project" value="TreeGrafter"/>
</dbReference>
<gene>
    <name evidence="3" type="primary">ANNAT8</name>
    <name evidence="3" type="ORF">A4A49_15431</name>
</gene>
<dbReference type="PRINTS" id="PR00196">
    <property type="entry name" value="ANNEXIN"/>
</dbReference>
<dbReference type="OMA" id="KEIHDSW"/>
<dbReference type="GO" id="GO:0005544">
    <property type="term" value="F:calcium-dependent phospholipid binding"/>
    <property type="evidence" value="ECO:0007669"/>
    <property type="project" value="InterPro"/>
</dbReference>
<dbReference type="Pfam" id="PF00191">
    <property type="entry name" value="Annexin"/>
    <property type="match status" value="3"/>
</dbReference>
<evidence type="ECO:0000256" key="1">
    <source>
        <dbReference type="ARBA" id="ARBA00022737"/>
    </source>
</evidence>
<dbReference type="GO" id="GO:0005886">
    <property type="term" value="C:plasma membrane"/>
    <property type="evidence" value="ECO:0007669"/>
    <property type="project" value="TreeGrafter"/>
</dbReference>
<dbReference type="InterPro" id="IPR037104">
    <property type="entry name" value="Annexin_sf"/>
</dbReference>
<dbReference type="SMR" id="A0A1J6JG28"/>
<comment type="caution">
    <text evidence="3">The sequence shown here is derived from an EMBL/GenBank/DDBJ whole genome shotgun (WGS) entry which is preliminary data.</text>
</comment>
<dbReference type="GO" id="GO:0009651">
    <property type="term" value="P:response to salt stress"/>
    <property type="evidence" value="ECO:0007669"/>
    <property type="project" value="TreeGrafter"/>
</dbReference>
<evidence type="ECO:0000256" key="2">
    <source>
        <dbReference type="ARBA" id="ARBA00023216"/>
    </source>
</evidence>
<dbReference type="Proteomes" id="UP000187609">
    <property type="component" value="Unassembled WGS sequence"/>
</dbReference>
<dbReference type="PANTHER" id="PTHR10502">
    <property type="entry name" value="ANNEXIN"/>
    <property type="match status" value="1"/>
</dbReference>
<dbReference type="GO" id="GO:0009414">
    <property type="term" value="P:response to water deprivation"/>
    <property type="evidence" value="ECO:0007669"/>
    <property type="project" value="TreeGrafter"/>
</dbReference>
<protein>
    <submittedName>
        <fullName evidence="3">Annexin d8</fullName>
    </submittedName>
</protein>
<sequence length="335" mass="37734">MSLSSEMCDTICQEIHSCCELNNHLIQVLAALNTNQRHKIKEKYMELYGEDPFLGFQNSIHRNDPLISSSTNSNSNTSSSSMAALGLAMLLKNPHQRDADVAREALEENEVNYRALMEIFTCRKSSHVALIRQAYLTKFRRHLDNDISSIEPPHPCQKILMALSASHKAHNADISQHIAKCDARRLYQTGEGRTGVTVDEAVVLEILSKRSIPQLKLTFSSYKHIYGHSYAKYLKFGKCGELEEAVEAVVKYICSPTKYFSQVLYECLKGTTRDKGALMRIMASRAEVDMEDIQVAFNKKYGVHLKNAICQSIPQGDYRDFLVTLTTNTSTPTSL</sequence>
<dbReference type="GO" id="GO:0005509">
    <property type="term" value="F:calcium ion binding"/>
    <property type="evidence" value="ECO:0007669"/>
    <property type="project" value="InterPro"/>
</dbReference>
<dbReference type="KEGG" id="nau:109230982"/>
<dbReference type="OrthoDB" id="37886at2759"/>
<keyword evidence="1" id="KW-0677">Repeat</keyword>
<reference evidence="3" key="1">
    <citation type="submission" date="2016-11" db="EMBL/GenBank/DDBJ databases">
        <title>The genome of Nicotiana attenuata.</title>
        <authorList>
            <person name="Xu S."/>
            <person name="Brockmoeller T."/>
            <person name="Gaquerel E."/>
            <person name="Navarro A."/>
            <person name="Kuhl H."/>
            <person name="Gase K."/>
            <person name="Ling Z."/>
            <person name="Zhou W."/>
            <person name="Kreitzer C."/>
            <person name="Stanke M."/>
            <person name="Tang H."/>
            <person name="Lyons E."/>
            <person name="Pandey P."/>
            <person name="Pandey S.P."/>
            <person name="Timmermann B."/>
            <person name="Baldwin I.T."/>
        </authorList>
    </citation>
    <scope>NUCLEOTIDE SEQUENCE [LARGE SCALE GENOMIC DNA]</scope>
    <source>
        <strain evidence="3">UT</strain>
    </source>
</reference>
<keyword evidence="2" id="KW-0041">Annexin</keyword>
<dbReference type="STRING" id="49451.A0A1J6JG28"/>
<dbReference type="EMBL" id="MJEQ01037183">
    <property type="protein sequence ID" value="OIT08615.1"/>
    <property type="molecule type" value="Genomic_DNA"/>
</dbReference>
<keyword evidence="4" id="KW-1185">Reference proteome</keyword>
<dbReference type="GO" id="GO:0001786">
    <property type="term" value="F:phosphatidylserine binding"/>
    <property type="evidence" value="ECO:0007669"/>
    <property type="project" value="TreeGrafter"/>
</dbReference>
<organism evidence="3 4">
    <name type="scientific">Nicotiana attenuata</name>
    <name type="common">Coyote tobacco</name>
    <dbReference type="NCBI Taxonomy" id="49451"/>
    <lineage>
        <taxon>Eukaryota</taxon>
        <taxon>Viridiplantae</taxon>
        <taxon>Streptophyta</taxon>
        <taxon>Embryophyta</taxon>
        <taxon>Tracheophyta</taxon>
        <taxon>Spermatophyta</taxon>
        <taxon>Magnoliopsida</taxon>
        <taxon>eudicotyledons</taxon>
        <taxon>Gunneridae</taxon>
        <taxon>Pentapetalae</taxon>
        <taxon>asterids</taxon>
        <taxon>lamiids</taxon>
        <taxon>Solanales</taxon>
        <taxon>Solanaceae</taxon>
        <taxon>Nicotianoideae</taxon>
        <taxon>Nicotianeae</taxon>
        <taxon>Nicotiana</taxon>
    </lineage>
</organism>